<dbReference type="SMART" id="SM00345">
    <property type="entry name" value="HTH_GNTR"/>
    <property type="match status" value="1"/>
</dbReference>
<keyword evidence="3" id="KW-0804">Transcription</keyword>
<evidence type="ECO:0000259" key="4">
    <source>
        <dbReference type="PROSITE" id="PS50949"/>
    </source>
</evidence>
<dbReference type="PROSITE" id="PS50949">
    <property type="entry name" value="HTH_GNTR"/>
    <property type="match status" value="1"/>
</dbReference>
<dbReference type="InterPro" id="IPR008920">
    <property type="entry name" value="TF_FadR/GntR_C"/>
</dbReference>
<evidence type="ECO:0000313" key="5">
    <source>
        <dbReference type="EMBL" id="PCJ00353.1"/>
    </source>
</evidence>
<dbReference type="GO" id="GO:0003700">
    <property type="term" value="F:DNA-binding transcription factor activity"/>
    <property type="evidence" value="ECO:0007669"/>
    <property type="project" value="InterPro"/>
</dbReference>
<dbReference type="InterPro" id="IPR000524">
    <property type="entry name" value="Tscrpt_reg_HTH_GntR"/>
</dbReference>
<dbReference type="SUPFAM" id="SSF48008">
    <property type="entry name" value="GntR ligand-binding domain-like"/>
    <property type="match status" value="1"/>
</dbReference>
<comment type="caution">
    <text evidence="5">The sequence shown here is derived from an EMBL/GenBank/DDBJ whole genome shotgun (WGS) entry which is preliminary data.</text>
</comment>
<dbReference type="SUPFAM" id="SSF46785">
    <property type="entry name" value="Winged helix' DNA-binding domain"/>
    <property type="match status" value="1"/>
</dbReference>
<keyword evidence="1" id="KW-0805">Transcription regulation</keyword>
<name>A0A2A4YZX3_9PROT</name>
<dbReference type="GO" id="GO:0003677">
    <property type="term" value="F:DNA binding"/>
    <property type="evidence" value="ECO:0007669"/>
    <property type="project" value="UniProtKB-KW"/>
</dbReference>
<dbReference type="Gene3D" id="1.10.10.10">
    <property type="entry name" value="Winged helix-like DNA-binding domain superfamily/Winged helix DNA-binding domain"/>
    <property type="match status" value="1"/>
</dbReference>
<dbReference type="SMART" id="SM00895">
    <property type="entry name" value="FCD"/>
    <property type="match status" value="1"/>
</dbReference>
<feature type="domain" description="HTH gntR-type" evidence="4">
    <location>
        <begin position="10"/>
        <end position="80"/>
    </location>
</feature>
<dbReference type="Pfam" id="PF00392">
    <property type="entry name" value="GntR"/>
    <property type="match status" value="1"/>
</dbReference>
<dbReference type="InterPro" id="IPR011711">
    <property type="entry name" value="GntR_C"/>
</dbReference>
<accession>A0A2A4YZX3</accession>
<dbReference type="Gene3D" id="1.20.120.530">
    <property type="entry name" value="GntR ligand-binding domain-like"/>
    <property type="match status" value="1"/>
</dbReference>
<evidence type="ECO:0000256" key="2">
    <source>
        <dbReference type="ARBA" id="ARBA00023125"/>
    </source>
</evidence>
<dbReference type="PRINTS" id="PR00035">
    <property type="entry name" value="HTHGNTR"/>
</dbReference>
<gene>
    <name evidence="5" type="ORF">COB13_10050</name>
</gene>
<dbReference type="Pfam" id="PF07729">
    <property type="entry name" value="FCD"/>
    <property type="match status" value="1"/>
</dbReference>
<sequence>MQTFKPVKTKRAYEEVCDQIRAEIQSGHLSTGDHLPSERELARLFHVSRATIREALRTLEIAGVLSLHKGVHGGAIVTNGDMRPIMQTMEDLLSLGGLSLKEYTEARVCVQREIIQLVIERGTEEDFTAMEENIERMREYSTLSQIEDRTKFTVEFYTILAAATKNRAMSVLMAAVTEPLSYYIKQIGIDRTWDVAASRTKFVGHLRERNAELAIYEMMDHMQRLHKHLLSYESNHKRIR</sequence>
<dbReference type="CDD" id="cd07377">
    <property type="entry name" value="WHTH_GntR"/>
    <property type="match status" value="1"/>
</dbReference>
<organism evidence="5">
    <name type="scientific">OCS116 cluster bacterium</name>
    <dbReference type="NCBI Taxonomy" id="2030921"/>
    <lineage>
        <taxon>Bacteria</taxon>
        <taxon>Pseudomonadati</taxon>
        <taxon>Pseudomonadota</taxon>
        <taxon>Alphaproteobacteria</taxon>
        <taxon>OCS116 cluster</taxon>
    </lineage>
</organism>
<evidence type="ECO:0000256" key="1">
    <source>
        <dbReference type="ARBA" id="ARBA00023015"/>
    </source>
</evidence>
<evidence type="ECO:0000256" key="3">
    <source>
        <dbReference type="ARBA" id="ARBA00023163"/>
    </source>
</evidence>
<dbReference type="PANTHER" id="PTHR43537:SF5">
    <property type="entry name" value="UXU OPERON TRANSCRIPTIONAL REGULATOR"/>
    <property type="match status" value="1"/>
</dbReference>
<dbReference type="InterPro" id="IPR036390">
    <property type="entry name" value="WH_DNA-bd_sf"/>
</dbReference>
<dbReference type="InterPro" id="IPR036388">
    <property type="entry name" value="WH-like_DNA-bd_sf"/>
</dbReference>
<reference key="1">
    <citation type="submission" date="2017-08" db="EMBL/GenBank/DDBJ databases">
        <title>A dynamic microbial community with high functional redundancy inhabits the cold, oxic subseafloor aquifer.</title>
        <authorList>
            <person name="Tully B.J."/>
            <person name="Wheat C.G."/>
            <person name="Glazer B.T."/>
            <person name="Huber J.A."/>
        </authorList>
    </citation>
    <scope>NUCLEOTIDE SEQUENCE [LARGE SCALE GENOMIC DNA]</scope>
</reference>
<dbReference type="PANTHER" id="PTHR43537">
    <property type="entry name" value="TRANSCRIPTIONAL REGULATOR, GNTR FAMILY"/>
    <property type="match status" value="1"/>
</dbReference>
<dbReference type="AlphaFoldDB" id="A0A2A4YZX3"/>
<dbReference type="EMBL" id="NVUS01000012">
    <property type="protein sequence ID" value="PCJ00353.1"/>
    <property type="molecule type" value="Genomic_DNA"/>
</dbReference>
<proteinExistence type="predicted"/>
<protein>
    <submittedName>
        <fullName evidence="5">GntR family transcriptional regulator</fullName>
    </submittedName>
</protein>
<reference evidence="5" key="2">
    <citation type="journal article" date="2018" name="ISME J.">
        <title>A dynamic microbial community with high functional redundancy inhabits the cold, oxic subseafloor aquifer.</title>
        <authorList>
            <person name="Tully B.J."/>
            <person name="Wheat C.G."/>
            <person name="Glazer B.T."/>
            <person name="Huber J.A."/>
        </authorList>
    </citation>
    <scope>NUCLEOTIDE SEQUENCE</scope>
    <source>
        <strain evidence="5">NORP83</strain>
    </source>
</reference>
<keyword evidence="2" id="KW-0238">DNA-binding</keyword>